<dbReference type="RefSeq" id="XP_056491981.1">
    <property type="nucleotide sequence ID" value="XM_056626186.1"/>
</dbReference>
<feature type="compositionally biased region" description="Polar residues" evidence="6">
    <location>
        <begin position="283"/>
        <end position="295"/>
    </location>
</feature>
<evidence type="ECO:0000256" key="5">
    <source>
        <dbReference type="ARBA" id="ARBA00038359"/>
    </source>
</evidence>
<comment type="caution">
    <text evidence="9">The sequence shown here is derived from an EMBL/GenBank/DDBJ whole genome shotgun (WGS) entry which is preliminary data.</text>
</comment>
<evidence type="ECO:0000313" key="9">
    <source>
        <dbReference type="EMBL" id="KAJ5407666.1"/>
    </source>
</evidence>
<dbReference type="PANTHER" id="PTHR33048:SF110">
    <property type="entry name" value="UBID FAMILY DECARBOXYLASE"/>
    <property type="match status" value="1"/>
</dbReference>
<gene>
    <name evidence="9" type="ORF">N7509_001549</name>
</gene>
<proteinExistence type="inferred from homology"/>
<feature type="transmembrane region" description="Helical" evidence="7">
    <location>
        <begin position="118"/>
        <end position="142"/>
    </location>
</feature>
<reference evidence="9" key="1">
    <citation type="submission" date="2022-12" db="EMBL/GenBank/DDBJ databases">
        <authorList>
            <person name="Petersen C."/>
        </authorList>
    </citation>
    <scope>NUCLEOTIDE SEQUENCE</scope>
    <source>
        <strain evidence="9">IBT 29677</strain>
    </source>
</reference>
<dbReference type="OrthoDB" id="3903189at2759"/>
<comment type="subcellular location">
    <subcellularLocation>
        <location evidence="1">Membrane</location>
        <topology evidence="1">Multi-pass membrane protein</topology>
    </subcellularLocation>
</comment>
<keyword evidence="2 7" id="KW-0812">Transmembrane</keyword>
<evidence type="ECO:0000256" key="6">
    <source>
        <dbReference type="SAM" id="MobiDB-lite"/>
    </source>
</evidence>
<accession>A0A9W9W779</accession>
<evidence type="ECO:0000256" key="3">
    <source>
        <dbReference type="ARBA" id="ARBA00022989"/>
    </source>
</evidence>
<feature type="transmembrane region" description="Helical" evidence="7">
    <location>
        <begin position="233"/>
        <end position="255"/>
    </location>
</feature>
<comment type="similarity">
    <text evidence="5">Belongs to the SAT4 family.</text>
</comment>
<feature type="domain" description="Rhodopsin" evidence="8">
    <location>
        <begin position="33"/>
        <end position="257"/>
    </location>
</feature>
<dbReference type="AlphaFoldDB" id="A0A9W9W779"/>
<dbReference type="GO" id="GO:0016020">
    <property type="term" value="C:membrane"/>
    <property type="evidence" value="ECO:0007669"/>
    <property type="project" value="UniProtKB-SubCell"/>
</dbReference>
<dbReference type="Proteomes" id="UP001147747">
    <property type="component" value="Unassembled WGS sequence"/>
</dbReference>
<feature type="region of interest" description="Disordered" evidence="6">
    <location>
        <begin position="310"/>
        <end position="340"/>
    </location>
</feature>
<organism evidence="9 10">
    <name type="scientific">Penicillium cosmopolitanum</name>
    <dbReference type="NCBI Taxonomy" id="1131564"/>
    <lineage>
        <taxon>Eukaryota</taxon>
        <taxon>Fungi</taxon>
        <taxon>Dikarya</taxon>
        <taxon>Ascomycota</taxon>
        <taxon>Pezizomycotina</taxon>
        <taxon>Eurotiomycetes</taxon>
        <taxon>Eurotiomycetidae</taxon>
        <taxon>Eurotiales</taxon>
        <taxon>Aspergillaceae</taxon>
        <taxon>Penicillium</taxon>
    </lineage>
</organism>
<evidence type="ECO:0000256" key="4">
    <source>
        <dbReference type="ARBA" id="ARBA00023136"/>
    </source>
</evidence>
<name>A0A9W9W779_9EURO</name>
<protein>
    <recommendedName>
        <fullName evidence="8">Rhodopsin domain-containing protein</fullName>
    </recommendedName>
</protein>
<feature type="transmembrane region" description="Helical" evidence="7">
    <location>
        <begin position="48"/>
        <end position="68"/>
    </location>
</feature>
<sequence length="398" mass="45020">MGNVSPTPHQLLVEAAIFWSIGTVLYVGRMISRLMTNMSIQGISWDDYVMTATFLFYTSLLVLIQVSAKYATNLMDPGEVEQILADPKQVHDRILGSKIVIALEQCMLFSTWGGQNLLYVKILSVYVAFGFAVIMITYYAVYCRPFSQYWAMPVSNDQCATYQHYSITQAVFNISSDAFMFAIPIPLIVKAKLPRRRKLLLLLVMSLGLFTIIAAILNKYFNFASPTTTVYQIWYIREASTAIFVANMMCWWPLLRKLFGMRAFQYITTPRRSYQKTDENNTRSKTAGSHSGRGSFSVTRAFHRTKELSLTGHSHAGRSSQEAINRSTGDLSGDLDRPEIPLQVWGKGNERGGDVENLAIQEATVKFEKASDEVESPRGNGIYCTTEFNIRTDIRERD</sequence>
<feature type="transmembrane region" description="Helical" evidence="7">
    <location>
        <begin position="199"/>
        <end position="221"/>
    </location>
</feature>
<feature type="transmembrane region" description="Helical" evidence="7">
    <location>
        <begin position="12"/>
        <end position="28"/>
    </location>
</feature>
<keyword evidence="4 7" id="KW-0472">Membrane</keyword>
<keyword evidence="3 7" id="KW-1133">Transmembrane helix</keyword>
<dbReference type="GeneID" id="81365166"/>
<dbReference type="InterPro" id="IPR049326">
    <property type="entry name" value="Rhodopsin_dom_fungi"/>
</dbReference>
<feature type="compositionally biased region" description="Polar residues" evidence="6">
    <location>
        <begin position="317"/>
        <end position="330"/>
    </location>
</feature>
<dbReference type="InterPro" id="IPR052337">
    <property type="entry name" value="SAT4-like"/>
</dbReference>
<evidence type="ECO:0000256" key="1">
    <source>
        <dbReference type="ARBA" id="ARBA00004141"/>
    </source>
</evidence>
<dbReference type="PANTHER" id="PTHR33048">
    <property type="entry name" value="PTH11-LIKE INTEGRAL MEMBRANE PROTEIN (AFU_ORTHOLOGUE AFUA_5G11245)"/>
    <property type="match status" value="1"/>
</dbReference>
<reference evidence="9" key="2">
    <citation type="journal article" date="2023" name="IMA Fungus">
        <title>Comparative genomic study of the Penicillium genus elucidates a diverse pangenome and 15 lateral gene transfer events.</title>
        <authorList>
            <person name="Petersen C."/>
            <person name="Sorensen T."/>
            <person name="Nielsen M.R."/>
            <person name="Sondergaard T.E."/>
            <person name="Sorensen J.L."/>
            <person name="Fitzpatrick D.A."/>
            <person name="Frisvad J.C."/>
            <person name="Nielsen K.L."/>
        </authorList>
    </citation>
    <scope>NUCLEOTIDE SEQUENCE</scope>
    <source>
        <strain evidence="9">IBT 29677</strain>
    </source>
</reference>
<feature type="region of interest" description="Disordered" evidence="6">
    <location>
        <begin position="275"/>
        <end position="295"/>
    </location>
</feature>
<evidence type="ECO:0000313" key="10">
    <source>
        <dbReference type="Proteomes" id="UP001147747"/>
    </source>
</evidence>
<evidence type="ECO:0000256" key="7">
    <source>
        <dbReference type="SAM" id="Phobius"/>
    </source>
</evidence>
<dbReference type="EMBL" id="JAPZBU010000004">
    <property type="protein sequence ID" value="KAJ5407666.1"/>
    <property type="molecule type" value="Genomic_DNA"/>
</dbReference>
<evidence type="ECO:0000256" key="2">
    <source>
        <dbReference type="ARBA" id="ARBA00022692"/>
    </source>
</evidence>
<evidence type="ECO:0000259" key="8">
    <source>
        <dbReference type="Pfam" id="PF20684"/>
    </source>
</evidence>
<dbReference type="Pfam" id="PF20684">
    <property type="entry name" value="Fung_rhodopsin"/>
    <property type="match status" value="1"/>
</dbReference>
<keyword evidence="10" id="KW-1185">Reference proteome</keyword>